<evidence type="ECO:0000313" key="3">
    <source>
        <dbReference type="Proteomes" id="UP001054252"/>
    </source>
</evidence>
<accession>A0AAV5IL27</accession>
<keyword evidence="1" id="KW-0472">Membrane</keyword>
<gene>
    <name evidence="2" type="ORF">SLEP1_g10936</name>
</gene>
<dbReference type="EMBL" id="BPVZ01000012">
    <property type="protein sequence ID" value="GKU97854.1"/>
    <property type="molecule type" value="Genomic_DNA"/>
</dbReference>
<evidence type="ECO:0008006" key="4">
    <source>
        <dbReference type="Google" id="ProtNLM"/>
    </source>
</evidence>
<dbReference type="PANTHER" id="PTHR34970">
    <property type="entry name" value="ABC TRANSPORTER A FAMILY PROTEIN"/>
    <property type="match status" value="1"/>
</dbReference>
<dbReference type="Proteomes" id="UP001054252">
    <property type="component" value="Unassembled WGS sequence"/>
</dbReference>
<dbReference type="PANTHER" id="PTHR34970:SF5">
    <property type="entry name" value="PROTEIN, PUTATIVE-RELATED"/>
    <property type="match status" value="1"/>
</dbReference>
<organism evidence="2 3">
    <name type="scientific">Rubroshorea leprosula</name>
    <dbReference type="NCBI Taxonomy" id="152421"/>
    <lineage>
        <taxon>Eukaryota</taxon>
        <taxon>Viridiplantae</taxon>
        <taxon>Streptophyta</taxon>
        <taxon>Embryophyta</taxon>
        <taxon>Tracheophyta</taxon>
        <taxon>Spermatophyta</taxon>
        <taxon>Magnoliopsida</taxon>
        <taxon>eudicotyledons</taxon>
        <taxon>Gunneridae</taxon>
        <taxon>Pentapetalae</taxon>
        <taxon>rosids</taxon>
        <taxon>malvids</taxon>
        <taxon>Malvales</taxon>
        <taxon>Dipterocarpaceae</taxon>
        <taxon>Rubroshorea</taxon>
    </lineage>
</organism>
<comment type="caution">
    <text evidence="2">The sequence shown here is derived from an EMBL/GenBank/DDBJ whole genome shotgun (WGS) entry which is preliminary data.</text>
</comment>
<sequence>MLRTRLLWFTAGFSVTAAVISQFVWRDLWTDRYALTADMKQKLDALETRVSNLESGSSPKLESSQG</sequence>
<evidence type="ECO:0000256" key="1">
    <source>
        <dbReference type="SAM" id="Phobius"/>
    </source>
</evidence>
<keyword evidence="3" id="KW-1185">Reference proteome</keyword>
<keyword evidence="1" id="KW-0812">Transmembrane</keyword>
<reference evidence="2 3" key="1">
    <citation type="journal article" date="2021" name="Commun. Biol.">
        <title>The genome of Shorea leprosula (Dipterocarpaceae) highlights the ecological relevance of drought in aseasonal tropical rainforests.</title>
        <authorList>
            <person name="Ng K.K.S."/>
            <person name="Kobayashi M.J."/>
            <person name="Fawcett J.A."/>
            <person name="Hatakeyama M."/>
            <person name="Paape T."/>
            <person name="Ng C.H."/>
            <person name="Ang C.C."/>
            <person name="Tnah L.H."/>
            <person name="Lee C.T."/>
            <person name="Nishiyama T."/>
            <person name="Sese J."/>
            <person name="O'Brien M.J."/>
            <person name="Copetti D."/>
            <person name="Mohd Noor M.I."/>
            <person name="Ong R.C."/>
            <person name="Putra M."/>
            <person name="Sireger I.Z."/>
            <person name="Indrioko S."/>
            <person name="Kosugi Y."/>
            <person name="Izuno A."/>
            <person name="Isagi Y."/>
            <person name="Lee S.L."/>
            <person name="Shimizu K.K."/>
        </authorList>
    </citation>
    <scope>NUCLEOTIDE SEQUENCE [LARGE SCALE GENOMIC DNA]</scope>
    <source>
        <strain evidence="2">214</strain>
    </source>
</reference>
<name>A0AAV5IL27_9ROSI</name>
<keyword evidence="1" id="KW-1133">Transmembrane helix</keyword>
<proteinExistence type="predicted"/>
<protein>
    <recommendedName>
        <fullName evidence="4">SURF1-like protein</fullName>
    </recommendedName>
</protein>
<dbReference type="AlphaFoldDB" id="A0AAV5IL27"/>
<evidence type="ECO:0000313" key="2">
    <source>
        <dbReference type="EMBL" id="GKU97854.1"/>
    </source>
</evidence>
<feature type="transmembrane region" description="Helical" evidence="1">
    <location>
        <begin position="6"/>
        <end position="25"/>
    </location>
</feature>